<evidence type="ECO:0000313" key="2">
    <source>
        <dbReference type="WBParaSite" id="HPLM_0000892901-mRNA-1"/>
    </source>
</evidence>
<name>A0A0N4WE76_HAEPC</name>
<organism evidence="2">
    <name type="scientific">Haemonchus placei</name>
    <name type="common">Barber's pole worm</name>
    <dbReference type="NCBI Taxonomy" id="6290"/>
    <lineage>
        <taxon>Eukaryota</taxon>
        <taxon>Metazoa</taxon>
        <taxon>Ecdysozoa</taxon>
        <taxon>Nematoda</taxon>
        <taxon>Chromadorea</taxon>
        <taxon>Rhabditida</taxon>
        <taxon>Rhabditina</taxon>
        <taxon>Rhabditomorpha</taxon>
        <taxon>Strongyloidea</taxon>
        <taxon>Trichostrongylidae</taxon>
        <taxon>Haemonchus</taxon>
    </lineage>
</organism>
<feature type="compositionally biased region" description="Polar residues" evidence="1">
    <location>
        <begin position="80"/>
        <end position="93"/>
    </location>
</feature>
<sequence>MLKDHNTRAPSSFKPCLSFYTGELPSLNSASEDLLVQISFQLTLANLLHCRTERGEPIPKDSTATHVELLIEIRDSSDTRLPTNISDSRSSKSNAKETDSPSHFGFRRKHSTFNHIYVLNQVAKKSTEYYFQFMLLSLVTEKFSIASSGPRPSKRYLHPELMVMLQRIYEYYSTFFIVTLIQFHSPSKEKSDKTMRHIGYCVNKGLKAKYYTLCFEHAGDVTLLASSSTMLENVLQLLQNAFTKIGLILNPEKCELLTNSETSQEQQPNLHWWKNRTTQRVS</sequence>
<accession>A0A0N4WE76</accession>
<reference evidence="2" key="1">
    <citation type="submission" date="2017-02" db="UniProtKB">
        <authorList>
            <consortium name="WormBaseParasite"/>
        </authorList>
    </citation>
    <scope>IDENTIFICATION</scope>
</reference>
<evidence type="ECO:0000256" key="1">
    <source>
        <dbReference type="SAM" id="MobiDB-lite"/>
    </source>
</evidence>
<feature type="region of interest" description="Disordered" evidence="1">
    <location>
        <begin position="80"/>
        <end position="103"/>
    </location>
</feature>
<dbReference type="WBParaSite" id="HPLM_0000892901-mRNA-1">
    <property type="protein sequence ID" value="HPLM_0000892901-mRNA-1"/>
    <property type="gene ID" value="HPLM_0000892901"/>
</dbReference>
<proteinExistence type="predicted"/>
<protein>
    <submittedName>
        <fullName evidence="2">Reverse transcriptase domain-containing protein</fullName>
    </submittedName>
</protein>
<dbReference type="AlphaFoldDB" id="A0A0N4WE76"/>